<proteinExistence type="predicted"/>
<feature type="region of interest" description="Disordered" evidence="1">
    <location>
        <begin position="1"/>
        <end position="21"/>
    </location>
</feature>
<dbReference type="EMBL" id="JAYKXP010000224">
    <property type="protein sequence ID" value="KAK7018687.1"/>
    <property type="molecule type" value="Genomic_DNA"/>
</dbReference>
<gene>
    <name evidence="2" type="ORF">VNI00_018314</name>
</gene>
<keyword evidence="3" id="KW-1185">Reference proteome</keyword>
<evidence type="ECO:0000313" key="2">
    <source>
        <dbReference type="EMBL" id="KAK7018687.1"/>
    </source>
</evidence>
<name>A0AAW0AYU0_9AGAR</name>
<comment type="caution">
    <text evidence="2">The sequence shown here is derived from an EMBL/GenBank/DDBJ whole genome shotgun (WGS) entry which is preliminary data.</text>
</comment>
<accession>A0AAW0AYU0</accession>
<evidence type="ECO:0000313" key="3">
    <source>
        <dbReference type="Proteomes" id="UP001383192"/>
    </source>
</evidence>
<organism evidence="2 3">
    <name type="scientific">Paramarasmius palmivorus</name>
    <dbReference type="NCBI Taxonomy" id="297713"/>
    <lineage>
        <taxon>Eukaryota</taxon>
        <taxon>Fungi</taxon>
        <taxon>Dikarya</taxon>
        <taxon>Basidiomycota</taxon>
        <taxon>Agaricomycotina</taxon>
        <taxon>Agaricomycetes</taxon>
        <taxon>Agaricomycetidae</taxon>
        <taxon>Agaricales</taxon>
        <taxon>Marasmiineae</taxon>
        <taxon>Marasmiaceae</taxon>
        <taxon>Paramarasmius</taxon>
    </lineage>
</organism>
<reference evidence="2 3" key="1">
    <citation type="submission" date="2024-01" db="EMBL/GenBank/DDBJ databases">
        <title>A draft genome for a cacao thread blight-causing isolate of Paramarasmius palmivorus.</title>
        <authorList>
            <person name="Baruah I.K."/>
            <person name="Bukari Y."/>
            <person name="Amoako-Attah I."/>
            <person name="Meinhardt L.W."/>
            <person name="Bailey B.A."/>
            <person name="Cohen S.P."/>
        </authorList>
    </citation>
    <scope>NUCLEOTIDE SEQUENCE [LARGE SCALE GENOMIC DNA]</scope>
    <source>
        <strain evidence="2 3">GH-12</strain>
    </source>
</reference>
<evidence type="ECO:0000256" key="1">
    <source>
        <dbReference type="SAM" id="MobiDB-lite"/>
    </source>
</evidence>
<dbReference type="AlphaFoldDB" id="A0AAW0AYU0"/>
<sequence length="500" mass="56512">MARPSSNFEAQNSHSKQHFRNQQFSRYSDLATLLLQHTDYSAQLRESLKNPVLYYSRHSTLAAELHSRVVPGRYKTAPTDEVLLRDFISWFYNEPHGHRDLWALMDEARANRRNSRQAREKLIADLALNRDSNPSLTRAANIFANIPTITVPKSTNKGAYPRKGYWIADNPGVAAQWDQWVKSGKLHDKQTSRKPLERVDLSQLHFDLGPNDDAYFIGEDGTTEMLVIRDFCPVQEVVDWVDEVVRENVAVSRSIRLDDAGSLTMSGWSAGSRSQPLFAWAKNIIRKLTEDETRSLHYDTSAIFALLWNLAVTMMPDDVLADFEDFIGELGIHCMDPSIHYHGEANNMYTVRIRGADIPLRDAELAPPCGVCAKNYARCMHTEKQPHRFAISWTTGRDGGAEEGGHFYNGRLRIRVQGAANTLVIWKPEDVHGTSLQSVHPEDSNPKVVQTGLAIVTSSRISSIFSRYKAGKLSEEAASKQYYAFGEEVDDAEEDAEKRD</sequence>
<protein>
    <submittedName>
        <fullName evidence="2">Uncharacterized protein</fullName>
    </submittedName>
</protein>
<dbReference type="Proteomes" id="UP001383192">
    <property type="component" value="Unassembled WGS sequence"/>
</dbReference>